<feature type="region of interest" description="Disordered" evidence="6">
    <location>
        <begin position="102"/>
        <end position="123"/>
    </location>
</feature>
<keyword evidence="3" id="KW-0238">DNA-binding</keyword>
<evidence type="ECO:0000256" key="3">
    <source>
        <dbReference type="ARBA" id="ARBA00023125"/>
    </source>
</evidence>
<name>A0A978VV23_ZIZJJ</name>
<evidence type="ECO:0000313" key="9">
    <source>
        <dbReference type="Proteomes" id="UP000813462"/>
    </source>
</evidence>
<evidence type="ECO:0000259" key="7">
    <source>
        <dbReference type="PROSITE" id="PS51369"/>
    </source>
</evidence>
<dbReference type="EMBL" id="JAEACU010000002">
    <property type="protein sequence ID" value="KAH7542668.1"/>
    <property type="molecule type" value="Genomic_DNA"/>
</dbReference>
<reference evidence="8" key="1">
    <citation type="journal article" date="2021" name="Front. Plant Sci.">
        <title>Chromosome-Scale Genome Assembly for Chinese Sour Jujube and Insights Into Its Genome Evolution and Domestication Signature.</title>
        <authorList>
            <person name="Shen L.-Y."/>
            <person name="Luo H."/>
            <person name="Wang X.-L."/>
            <person name="Wang X.-M."/>
            <person name="Qiu X.-J."/>
            <person name="Liu H."/>
            <person name="Zhou S.-S."/>
            <person name="Jia K.-H."/>
            <person name="Nie S."/>
            <person name="Bao Y.-T."/>
            <person name="Zhang R.-G."/>
            <person name="Yun Q.-Z."/>
            <person name="Chai Y.-H."/>
            <person name="Lu J.-Y."/>
            <person name="Li Y."/>
            <person name="Zhao S.-W."/>
            <person name="Mao J.-F."/>
            <person name="Jia S.-G."/>
            <person name="Mao Y.-M."/>
        </authorList>
    </citation>
    <scope>NUCLEOTIDE SEQUENCE</scope>
    <source>
        <strain evidence="8">AT0</strain>
        <tissue evidence="8">Leaf</tissue>
    </source>
</reference>
<organism evidence="8 9">
    <name type="scientific">Ziziphus jujuba var. spinosa</name>
    <dbReference type="NCBI Taxonomy" id="714518"/>
    <lineage>
        <taxon>Eukaryota</taxon>
        <taxon>Viridiplantae</taxon>
        <taxon>Streptophyta</taxon>
        <taxon>Embryophyta</taxon>
        <taxon>Tracheophyta</taxon>
        <taxon>Spermatophyta</taxon>
        <taxon>Magnoliopsida</taxon>
        <taxon>eudicotyledons</taxon>
        <taxon>Gunneridae</taxon>
        <taxon>Pentapetalae</taxon>
        <taxon>rosids</taxon>
        <taxon>fabids</taxon>
        <taxon>Rosales</taxon>
        <taxon>Rhamnaceae</taxon>
        <taxon>Paliureae</taxon>
        <taxon>Ziziphus</taxon>
    </lineage>
</organism>
<dbReference type="PANTHER" id="PTHR31072:SF170">
    <property type="entry name" value="TRANSCRIPTION FACTOR TCP15-RELATED"/>
    <property type="match status" value="1"/>
</dbReference>
<keyword evidence="2" id="KW-0805">Transcription regulation</keyword>
<dbReference type="AlphaFoldDB" id="A0A978VV23"/>
<gene>
    <name evidence="8" type="ORF">FEM48_Zijuj02G0098500</name>
</gene>
<dbReference type="Proteomes" id="UP000813462">
    <property type="component" value="Unassembled WGS sequence"/>
</dbReference>
<keyword evidence="4" id="KW-0804">Transcription</keyword>
<evidence type="ECO:0000256" key="5">
    <source>
        <dbReference type="ARBA" id="ARBA00023242"/>
    </source>
</evidence>
<keyword evidence="5" id="KW-0539">Nucleus</keyword>
<protein>
    <recommendedName>
        <fullName evidence="7">TCP domain-containing protein</fullName>
    </recommendedName>
</protein>
<accession>A0A978VV23</accession>
<feature type="domain" description="TCP" evidence="7">
    <location>
        <begin position="39"/>
        <end position="93"/>
    </location>
</feature>
<comment type="subcellular location">
    <subcellularLocation>
        <location evidence="1">Nucleus</location>
    </subcellularLocation>
</comment>
<comment type="caution">
    <text evidence="8">The sequence shown here is derived from an EMBL/GenBank/DDBJ whole genome shotgun (WGS) entry which is preliminary data.</text>
</comment>
<evidence type="ECO:0000256" key="2">
    <source>
        <dbReference type="ARBA" id="ARBA00023015"/>
    </source>
</evidence>
<evidence type="ECO:0000256" key="6">
    <source>
        <dbReference type="SAM" id="MobiDB-lite"/>
    </source>
</evidence>
<evidence type="ECO:0000256" key="4">
    <source>
        <dbReference type="ARBA" id="ARBA00023163"/>
    </source>
</evidence>
<dbReference type="Pfam" id="PF03634">
    <property type="entry name" value="TCP"/>
    <property type="match status" value="1"/>
</dbReference>
<dbReference type="InterPro" id="IPR017887">
    <property type="entry name" value="TF_TCP_subgr"/>
</dbReference>
<proteinExistence type="predicted"/>
<feature type="compositionally biased region" description="Polar residues" evidence="6">
    <location>
        <begin position="24"/>
        <end position="33"/>
    </location>
</feature>
<dbReference type="PANTHER" id="PTHR31072">
    <property type="entry name" value="TRANSCRIPTION FACTOR TCP4-RELATED"/>
    <property type="match status" value="1"/>
</dbReference>
<evidence type="ECO:0000313" key="8">
    <source>
        <dbReference type="EMBL" id="KAH7542668.1"/>
    </source>
</evidence>
<dbReference type="GO" id="GO:0043565">
    <property type="term" value="F:sequence-specific DNA binding"/>
    <property type="evidence" value="ECO:0007669"/>
    <property type="project" value="TreeGrafter"/>
</dbReference>
<evidence type="ECO:0000256" key="1">
    <source>
        <dbReference type="ARBA" id="ARBA00004123"/>
    </source>
</evidence>
<dbReference type="InterPro" id="IPR005333">
    <property type="entry name" value="Transcription_factor_TCP"/>
</dbReference>
<dbReference type="GO" id="GO:0005634">
    <property type="term" value="C:nucleus"/>
    <property type="evidence" value="ECO:0007669"/>
    <property type="project" value="UniProtKB-SubCell"/>
</dbReference>
<dbReference type="GO" id="GO:0003700">
    <property type="term" value="F:DNA-binding transcription factor activity"/>
    <property type="evidence" value="ECO:0007669"/>
    <property type="project" value="InterPro"/>
</dbReference>
<feature type="region of interest" description="Disordered" evidence="6">
    <location>
        <begin position="1"/>
        <end position="42"/>
    </location>
</feature>
<sequence>MRLENMNLDISLLSSKEKPPKPHISQNPSNTKNLPCKHTKDRHAKVNGRDRRIRLPALCAARIFQLTRELGHKTDGQTIEWLLQQAEPSIIAATRNSYSTTTASTAPTISDPGPPLPPPTAGSTDYCGSLSSCQGKSSTTSTSGGCESKEFVKRFGVSRGESGLPPFDFDLLTNFDMEFSANEIAMLRAVTETIRVEKGSVGVVVVVTNANGLLKGAFAQPFDA</sequence>
<dbReference type="PROSITE" id="PS51369">
    <property type="entry name" value="TCP"/>
    <property type="match status" value="1"/>
</dbReference>